<keyword evidence="6 9" id="KW-1133">Transmembrane helix</keyword>
<keyword evidence="5" id="KW-0256">Endoplasmic reticulum</keyword>
<dbReference type="Proteomes" id="UP000000267">
    <property type="component" value="Unassembled WGS sequence"/>
</dbReference>
<dbReference type="FunCoup" id="A7TII1">
    <property type="interactions" value="163"/>
</dbReference>
<keyword evidence="7 9" id="KW-0472">Membrane</keyword>
<dbReference type="PANTHER" id="PTHR13202">
    <property type="entry name" value="MICROSOMAL SIGNAL PEPTIDASE 12 KDA SUBUNIT"/>
    <property type="match status" value="1"/>
</dbReference>
<reference evidence="10 11" key="1">
    <citation type="journal article" date="2007" name="Proc. Natl. Acad. Sci. U.S.A.">
        <title>Independent sorting-out of thousands of duplicated gene pairs in two yeast species descended from a whole-genome duplication.</title>
        <authorList>
            <person name="Scannell D.R."/>
            <person name="Frank A.C."/>
            <person name="Conant G.C."/>
            <person name="Byrne K.P."/>
            <person name="Woolfit M."/>
            <person name="Wolfe K.H."/>
        </authorList>
    </citation>
    <scope>NUCLEOTIDE SEQUENCE [LARGE SCALE GENOMIC DNA]</scope>
    <source>
        <strain evidence="11">ATCC 22028 / DSM 70294 / BCRC 21397 / CBS 2163 / NBRC 10782 / NRRL Y-8283 / UCD 57-17</strain>
    </source>
</reference>
<dbReference type="KEGG" id="vpo:Kpol_1010p35"/>
<evidence type="ECO:0000256" key="7">
    <source>
        <dbReference type="ARBA" id="ARBA00023136"/>
    </source>
</evidence>
<dbReference type="AlphaFoldDB" id="A7TII1"/>
<comment type="function">
    <text evidence="8">Component of the signal peptidase complex (SPC) which catalyzes the cleavage of N-terminal signal sequences from nascent proteins as they are translocated into the lumen of the endoplasmic reticulum. Dispensable for SPC enzymatic activity.</text>
</comment>
<evidence type="ECO:0000256" key="3">
    <source>
        <dbReference type="ARBA" id="ARBA00017059"/>
    </source>
</evidence>
<name>A7TII1_VANPO</name>
<dbReference type="PhylomeDB" id="A7TII1"/>
<dbReference type="PANTHER" id="PTHR13202:SF0">
    <property type="entry name" value="SIGNAL PEPTIDASE COMPLEX SUBUNIT 1"/>
    <property type="match status" value="1"/>
</dbReference>
<organism evidence="11">
    <name type="scientific">Vanderwaltozyma polyspora (strain ATCC 22028 / DSM 70294 / BCRC 21397 / CBS 2163 / NBRC 10782 / NRRL Y-8283 / UCD 57-17)</name>
    <name type="common">Kluyveromyces polysporus</name>
    <dbReference type="NCBI Taxonomy" id="436907"/>
    <lineage>
        <taxon>Eukaryota</taxon>
        <taxon>Fungi</taxon>
        <taxon>Dikarya</taxon>
        <taxon>Ascomycota</taxon>
        <taxon>Saccharomycotina</taxon>
        <taxon>Saccharomycetes</taxon>
        <taxon>Saccharomycetales</taxon>
        <taxon>Saccharomycetaceae</taxon>
        <taxon>Vanderwaltozyma</taxon>
    </lineage>
</organism>
<dbReference type="EMBL" id="DS480396">
    <property type="protein sequence ID" value="EDO17919.1"/>
    <property type="molecule type" value="Genomic_DNA"/>
</dbReference>
<dbReference type="STRING" id="436907.A7TII1"/>
<evidence type="ECO:0000256" key="1">
    <source>
        <dbReference type="ARBA" id="ARBA00004477"/>
    </source>
</evidence>
<evidence type="ECO:0000313" key="11">
    <source>
        <dbReference type="Proteomes" id="UP000000267"/>
    </source>
</evidence>
<dbReference type="HOGENOM" id="CLU_134505_2_0_1"/>
<dbReference type="eggNOG" id="KOG4112">
    <property type="taxonomic scope" value="Eukaryota"/>
</dbReference>
<feature type="transmembrane region" description="Helical" evidence="9">
    <location>
        <begin position="51"/>
        <end position="71"/>
    </location>
</feature>
<gene>
    <name evidence="10" type="ORF">Kpol_1010p35</name>
</gene>
<dbReference type="GO" id="GO:0045047">
    <property type="term" value="P:protein targeting to ER"/>
    <property type="evidence" value="ECO:0007669"/>
    <property type="project" value="EnsemblFungi"/>
</dbReference>
<dbReference type="OrthoDB" id="263893at2759"/>
<evidence type="ECO:0000256" key="2">
    <source>
        <dbReference type="ARBA" id="ARBA00005245"/>
    </source>
</evidence>
<comment type="subcellular location">
    <subcellularLocation>
        <location evidence="1">Endoplasmic reticulum membrane</location>
        <topology evidence="1">Multi-pass membrane protein</topology>
    </subcellularLocation>
</comment>
<evidence type="ECO:0000313" key="10">
    <source>
        <dbReference type="EMBL" id="EDO17919.1"/>
    </source>
</evidence>
<evidence type="ECO:0000256" key="5">
    <source>
        <dbReference type="ARBA" id="ARBA00022824"/>
    </source>
</evidence>
<evidence type="ECO:0000256" key="9">
    <source>
        <dbReference type="SAM" id="Phobius"/>
    </source>
</evidence>
<evidence type="ECO:0000256" key="8">
    <source>
        <dbReference type="ARBA" id="ARBA00045204"/>
    </source>
</evidence>
<dbReference type="RefSeq" id="XP_001645777.1">
    <property type="nucleotide sequence ID" value="XM_001645727.1"/>
</dbReference>
<dbReference type="GO" id="GO:0006465">
    <property type="term" value="P:signal peptide processing"/>
    <property type="evidence" value="ECO:0007669"/>
    <property type="project" value="EnsemblFungi"/>
</dbReference>
<sequence>MSDILQEVGKKLVFPIDFQAQKEVSKKLTVILSVGVLFTSIYGYITQSLFNLLVAYGVIILVASLVIVPAYPSYNKHKLQWVTPKVVQ</sequence>
<dbReference type="Pfam" id="PF06645">
    <property type="entry name" value="SPC12"/>
    <property type="match status" value="1"/>
</dbReference>
<feature type="transmembrane region" description="Helical" evidence="9">
    <location>
        <begin position="28"/>
        <end position="45"/>
    </location>
</feature>
<dbReference type="InParanoid" id="A7TII1"/>
<dbReference type="GeneID" id="5546175"/>
<keyword evidence="11" id="KW-1185">Reference proteome</keyword>
<comment type="similarity">
    <text evidence="2">Belongs to the SPCS1 family.</text>
</comment>
<proteinExistence type="inferred from homology"/>
<keyword evidence="4 9" id="KW-0812">Transmembrane</keyword>
<evidence type="ECO:0000256" key="4">
    <source>
        <dbReference type="ARBA" id="ARBA00022692"/>
    </source>
</evidence>
<dbReference type="OMA" id="KLQWVQP"/>
<evidence type="ECO:0000256" key="6">
    <source>
        <dbReference type="ARBA" id="ARBA00022989"/>
    </source>
</evidence>
<dbReference type="GO" id="GO:0005787">
    <property type="term" value="C:signal peptidase complex"/>
    <property type="evidence" value="ECO:0007669"/>
    <property type="project" value="EnsemblFungi"/>
</dbReference>
<accession>A7TII1</accession>
<dbReference type="InterPro" id="IPR009542">
    <property type="entry name" value="Spc1/SPCS1"/>
</dbReference>
<protein>
    <recommendedName>
        <fullName evidence="3">Signal peptidase complex subunit 1</fullName>
    </recommendedName>
</protein>